<proteinExistence type="predicted"/>
<feature type="non-terminal residue" evidence="1">
    <location>
        <position position="658"/>
    </location>
</feature>
<accession>A0A3B0TBH7</accession>
<dbReference type="GO" id="GO:0033104">
    <property type="term" value="C:type VI protein secretion system complex"/>
    <property type="evidence" value="ECO:0007669"/>
    <property type="project" value="InterPro"/>
</dbReference>
<reference evidence="1" key="1">
    <citation type="submission" date="2018-06" db="EMBL/GenBank/DDBJ databases">
        <authorList>
            <person name="Zhirakovskaya E."/>
        </authorList>
    </citation>
    <scope>NUCLEOTIDE SEQUENCE</scope>
</reference>
<sequence length="658" mass="72936">MSFLAKLYMNGRAINVLDTNVRFYQQLDPTTFQPTALPNGGIFTITIEADGSTDMLRLMLSQDTMCNGHIRFYKRDGMSKLVDYEFFDTHVVSFHSDFDSNSNSPATDTCTLSPGILRIGDMVFEKWWKVTDLSREKAKSTLAPIPLQPKLSSVKWKSTEGESVEEIEYDGKVALQVKVANPEGGSVAITIEKEDGSEFEGGKKSLSFTEYLTEEGVAELSTFKIKKEWEEGKTAEIDKLIAKVTHKGSSKKSGTLQITPKPKATLHFRPHSAWSGEYGFDWMRKEDTSIGGDVDYEKNVGEYGTTYATQSGAVFTAKDYTALENEYNPTNINNRKDTAGNPIQYYTPWLTIYRKANATTPPQVELELLTEVDVAPDELYLEFSKKYFDVTGAVDSPKDATLKQYKLPAAMNGVTAAGSPNETKINLQCIHTLPQDETIKVWAVKNKANGTPDTPILSGKLTIRANDKANRRIGKIVFVNVQTNINGATNPIEGIRSANKTTQEDYLAPFLKQALVKPDVANEDLKLFDNSKPEVQTLNTDYILFDSGTGKNIFHKYNNSGGASLVEFLTQQFETKPANAQYASHYKVFFLGEPGGRMSGAAIVGLGGHANGISSKECVMYANPMPFFVAHELMHCMGLYHSFDNDGTHTFKIGQTEN</sequence>
<protein>
    <submittedName>
        <fullName evidence="1">Uncharacterized protein</fullName>
    </submittedName>
</protein>
<dbReference type="Pfam" id="PF17642">
    <property type="entry name" value="TssD"/>
    <property type="match status" value="1"/>
</dbReference>
<name>A0A3B0TBH7_9ZZZZ</name>
<organism evidence="1">
    <name type="scientific">hydrothermal vent metagenome</name>
    <dbReference type="NCBI Taxonomy" id="652676"/>
    <lineage>
        <taxon>unclassified sequences</taxon>
        <taxon>metagenomes</taxon>
        <taxon>ecological metagenomes</taxon>
    </lineage>
</organism>
<gene>
    <name evidence="1" type="ORF">MNBD_BACTEROID03-1676</name>
</gene>
<dbReference type="EMBL" id="UOEL01000103">
    <property type="protein sequence ID" value="VAW13463.1"/>
    <property type="molecule type" value="Genomic_DNA"/>
</dbReference>
<dbReference type="AlphaFoldDB" id="A0A3B0TBH7"/>
<evidence type="ECO:0000313" key="1">
    <source>
        <dbReference type="EMBL" id="VAW13463.1"/>
    </source>
</evidence>
<dbReference type="InterPro" id="IPR041408">
    <property type="entry name" value="Hcp_Tssd"/>
</dbReference>